<proteinExistence type="predicted"/>
<evidence type="ECO:0000313" key="1">
    <source>
        <dbReference type="EMBL" id="KAL3534372.1"/>
    </source>
</evidence>
<dbReference type="Proteomes" id="UP001630127">
    <property type="component" value="Unassembled WGS sequence"/>
</dbReference>
<gene>
    <name evidence="1" type="ORF">ACH5RR_002833</name>
</gene>
<comment type="caution">
    <text evidence="1">The sequence shown here is derived from an EMBL/GenBank/DDBJ whole genome shotgun (WGS) entry which is preliminary data.</text>
</comment>
<name>A0ABD3ATQ6_9GENT</name>
<organism evidence="1 2">
    <name type="scientific">Cinchona calisaya</name>
    <dbReference type="NCBI Taxonomy" id="153742"/>
    <lineage>
        <taxon>Eukaryota</taxon>
        <taxon>Viridiplantae</taxon>
        <taxon>Streptophyta</taxon>
        <taxon>Embryophyta</taxon>
        <taxon>Tracheophyta</taxon>
        <taxon>Spermatophyta</taxon>
        <taxon>Magnoliopsida</taxon>
        <taxon>eudicotyledons</taxon>
        <taxon>Gunneridae</taxon>
        <taxon>Pentapetalae</taxon>
        <taxon>asterids</taxon>
        <taxon>lamiids</taxon>
        <taxon>Gentianales</taxon>
        <taxon>Rubiaceae</taxon>
        <taxon>Cinchonoideae</taxon>
        <taxon>Cinchoneae</taxon>
        <taxon>Cinchona</taxon>
    </lineage>
</organism>
<reference evidence="1 2" key="1">
    <citation type="submission" date="2024-11" db="EMBL/GenBank/DDBJ databases">
        <title>A near-complete genome assembly of Cinchona calisaya.</title>
        <authorList>
            <person name="Lian D.C."/>
            <person name="Zhao X.W."/>
            <person name="Wei L."/>
        </authorList>
    </citation>
    <scope>NUCLEOTIDE SEQUENCE [LARGE SCALE GENOMIC DNA]</scope>
    <source>
        <tissue evidence="1">Nenye</tissue>
    </source>
</reference>
<dbReference type="AlphaFoldDB" id="A0ABD3ATQ6"/>
<evidence type="ECO:0000313" key="2">
    <source>
        <dbReference type="Proteomes" id="UP001630127"/>
    </source>
</evidence>
<protein>
    <submittedName>
        <fullName evidence="1">Uncharacterized protein</fullName>
    </submittedName>
</protein>
<sequence length="103" mass="11014">MAANKMASQPQPVKKVQWVPKIAEMQSNDSQQLLIVIPPDIVTYLNSSGLSTTIKSSIMVYASVDLASVGINEQVKHQLLGGSVSVEVHVDLVSAMADTQAVH</sequence>
<keyword evidence="2" id="KW-1185">Reference proteome</keyword>
<accession>A0ABD3ATQ6</accession>
<dbReference type="EMBL" id="JBJUIK010000002">
    <property type="protein sequence ID" value="KAL3534372.1"/>
    <property type="molecule type" value="Genomic_DNA"/>
</dbReference>